<dbReference type="SUPFAM" id="SSF48150">
    <property type="entry name" value="DNA-glycosylase"/>
    <property type="match status" value="1"/>
</dbReference>
<dbReference type="Gene3D" id="1.10.1670.10">
    <property type="entry name" value="Helix-hairpin-Helix base-excision DNA repair enzymes (C-terminal)"/>
    <property type="match status" value="1"/>
</dbReference>
<evidence type="ECO:0000256" key="10">
    <source>
        <dbReference type="HAMAP-Rule" id="MF_03183"/>
    </source>
</evidence>
<keyword evidence="9 10" id="KW-0326">Glycosidase</keyword>
<keyword evidence="6" id="KW-0411">Iron-sulfur</keyword>
<evidence type="ECO:0000256" key="5">
    <source>
        <dbReference type="ARBA" id="ARBA00023004"/>
    </source>
</evidence>
<reference evidence="14" key="2">
    <citation type="submission" date="2009-11" db="EMBL/GenBank/DDBJ databases">
        <title>The Genome Sequence of Allomyces macrogynus strain ATCC 38327.</title>
        <authorList>
            <consortium name="The Broad Institute Genome Sequencing Platform"/>
            <person name="Russ C."/>
            <person name="Cuomo C."/>
            <person name="Shea T."/>
            <person name="Young S.K."/>
            <person name="Zeng Q."/>
            <person name="Koehrsen M."/>
            <person name="Haas B."/>
            <person name="Borodovsky M."/>
            <person name="Guigo R."/>
            <person name="Alvarado L."/>
            <person name="Berlin A."/>
            <person name="Borenstein D."/>
            <person name="Chen Z."/>
            <person name="Engels R."/>
            <person name="Freedman E."/>
            <person name="Gellesch M."/>
            <person name="Goldberg J."/>
            <person name="Griggs A."/>
            <person name="Gujja S."/>
            <person name="Heiman D."/>
            <person name="Hepburn T."/>
            <person name="Howarth C."/>
            <person name="Jen D."/>
            <person name="Larson L."/>
            <person name="Lewis B."/>
            <person name="Mehta T."/>
            <person name="Park D."/>
            <person name="Pearson M."/>
            <person name="Roberts A."/>
            <person name="Saif S."/>
            <person name="Shenoy N."/>
            <person name="Sisk P."/>
            <person name="Stolte C."/>
            <person name="Sykes S."/>
            <person name="Walk T."/>
            <person name="White J."/>
            <person name="Yandava C."/>
            <person name="Burger G."/>
            <person name="Gray M.W."/>
            <person name="Holland P.W.H."/>
            <person name="King N."/>
            <person name="Lang F.B.F."/>
            <person name="Roger A.J."/>
            <person name="Ruiz-Trillo I."/>
            <person name="Lander E."/>
            <person name="Nusbaum C."/>
        </authorList>
    </citation>
    <scope>NUCLEOTIDE SEQUENCE [LARGE SCALE GENOMIC DNA]</scope>
    <source>
        <strain evidence="14">ATCC 38327</strain>
    </source>
</reference>
<organism evidence="13 14">
    <name type="scientific">Allomyces macrogynus (strain ATCC 38327)</name>
    <name type="common">Allomyces javanicus var. macrogynus</name>
    <dbReference type="NCBI Taxonomy" id="578462"/>
    <lineage>
        <taxon>Eukaryota</taxon>
        <taxon>Fungi</taxon>
        <taxon>Fungi incertae sedis</taxon>
        <taxon>Blastocladiomycota</taxon>
        <taxon>Blastocladiomycetes</taxon>
        <taxon>Blastocladiales</taxon>
        <taxon>Blastocladiaceae</taxon>
        <taxon>Allomyces</taxon>
    </lineage>
</organism>
<keyword evidence="5" id="KW-0408">Iron</keyword>
<keyword evidence="7 10" id="KW-0234">DNA repair</keyword>
<dbReference type="GO" id="GO:0006289">
    <property type="term" value="P:nucleotide-excision repair"/>
    <property type="evidence" value="ECO:0007669"/>
    <property type="project" value="TreeGrafter"/>
</dbReference>
<dbReference type="GO" id="GO:0006285">
    <property type="term" value="P:base-excision repair, AP site formation"/>
    <property type="evidence" value="ECO:0007669"/>
    <property type="project" value="UniProtKB-UniRule"/>
</dbReference>
<dbReference type="Gene3D" id="1.10.340.30">
    <property type="entry name" value="Hypothetical protein, domain 2"/>
    <property type="match status" value="1"/>
</dbReference>
<keyword evidence="10" id="KW-0539">Nucleus</keyword>
<evidence type="ECO:0000313" key="14">
    <source>
        <dbReference type="Proteomes" id="UP000054350"/>
    </source>
</evidence>
<comment type="similarity">
    <text evidence="10">Belongs to the Nth/MutY family.</text>
</comment>
<feature type="compositionally biased region" description="Low complexity" evidence="11">
    <location>
        <begin position="67"/>
        <end position="77"/>
    </location>
</feature>
<dbReference type="EMBL" id="GG745349">
    <property type="protein sequence ID" value="KNE66230.1"/>
    <property type="molecule type" value="Genomic_DNA"/>
</dbReference>
<dbReference type="GO" id="GO:0046872">
    <property type="term" value="F:metal ion binding"/>
    <property type="evidence" value="ECO:0007669"/>
    <property type="project" value="UniProtKB-KW"/>
</dbReference>
<dbReference type="Pfam" id="PF00730">
    <property type="entry name" value="HhH-GPD"/>
    <property type="match status" value="1"/>
</dbReference>
<dbReference type="HAMAP" id="MF_03183">
    <property type="entry name" value="Endonuclease_III_Nth"/>
    <property type="match status" value="1"/>
</dbReference>
<dbReference type="VEuPathDB" id="FungiDB:AMAG_10468"/>
<dbReference type="GO" id="GO:0003677">
    <property type="term" value="F:DNA binding"/>
    <property type="evidence" value="ECO:0007669"/>
    <property type="project" value="UniProtKB-UniRule"/>
</dbReference>
<accession>A0A0L0SV15</accession>
<dbReference type="Proteomes" id="UP000054350">
    <property type="component" value="Unassembled WGS sequence"/>
</dbReference>
<keyword evidence="14" id="KW-1185">Reference proteome</keyword>
<feature type="domain" description="HhH-GPD" evidence="12">
    <location>
        <begin position="125"/>
        <end position="277"/>
    </location>
</feature>
<dbReference type="GO" id="GO:0005739">
    <property type="term" value="C:mitochondrion"/>
    <property type="evidence" value="ECO:0007669"/>
    <property type="project" value="UniProtKB-SubCell"/>
</dbReference>
<comment type="subcellular location">
    <subcellularLocation>
        <location evidence="10">Nucleus</location>
    </subcellularLocation>
    <subcellularLocation>
        <location evidence="10">Mitochondrion</location>
    </subcellularLocation>
</comment>
<evidence type="ECO:0000256" key="4">
    <source>
        <dbReference type="ARBA" id="ARBA00022801"/>
    </source>
</evidence>
<dbReference type="InterPro" id="IPR023170">
    <property type="entry name" value="HhH_base_excis_C"/>
</dbReference>
<dbReference type="AlphaFoldDB" id="A0A0L0SV15"/>
<dbReference type="SMART" id="SM00478">
    <property type="entry name" value="ENDO3c"/>
    <property type="match status" value="1"/>
</dbReference>
<evidence type="ECO:0000256" key="6">
    <source>
        <dbReference type="ARBA" id="ARBA00023014"/>
    </source>
</evidence>
<feature type="compositionally biased region" description="Polar residues" evidence="11">
    <location>
        <begin position="1"/>
        <end position="20"/>
    </location>
</feature>
<dbReference type="GO" id="GO:0000703">
    <property type="term" value="F:oxidized pyrimidine nucleobase lesion DNA N-glycosylase activity"/>
    <property type="evidence" value="ECO:0007669"/>
    <property type="project" value="UniProtKB-UniRule"/>
</dbReference>
<comment type="caution">
    <text evidence="10">Lacks conserved residue(s) required for the propagation of feature annotation.</text>
</comment>
<proteinExistence type="inferred from homology"/>
<dbReference type="PANTHER" id="PTHR43286">
    <property type="entry name" value="ENDONUCLEASE III-LIKE PROTEIN 1"/>
    <property type="match status" value="1"/>
</dbReference>
<evidence type="ECO:0000256" key="9">
    <source>
        <dbReference type="ARBA" id="ARBA00023295"/>
    </source>
</evidence>
<feature type="region of interest" description="Disordered" evidence="11">
    <location>
        <begin position="297"/>
        <end position="323"/>
    </location>
</feature>
<dbReference type="GO" id="GO:0140078">
    <property type="term" value="F:class I DNA-(apurinic or apyrimidinic site) endonuclease activity"/>
    <property type="evidence" value="ECO:0007669"/>
    <property type="project" value="UniProtKB-EC"/>
</dbReference>
<keyword evidence="2" id="KW-0479">Metal-binding</keyword>
<dbReference type="EC" id="4.2.99.18" evidence="10"/>
<dbReference type="InterPro" id="IPR003265">
    <property type="entry name" value="HhH-GPD_domain"/>
</dbReference>
<comment type="function">
    <text evidence="10">Bifunctional DNA N-glycosylase with associated apurinic/apyrimidinic (AP) lyase function that catalyzes the first step in base excision repair (BER), the primary repair pathway for the repair of oxidative DNA damage. The DNA N-glycosylase activity releases the damaged DNA base from DNA by cleaving the N-glycosidic bond, leaving an AP site. The AP lyase activity cleaves the phosphodiester bond 3' to the AP site by a beta-elimination. Primarily recognizes and repairs oxidative base damage of pyrimidines.</text>
</comment>
<evidence type="ECO:0000256" key="8">
    <source>
        <dbReference type="ARBA" id="ARBA00023239"/>
    </source>
</evidence>
<evidence type="ECO:0000256" key="3">
    <source>
        <dbReference type="ARBA" id="ARBA00022763"/>
    </source>
</evidence>
<keyword evidence="4 10" id="KW-0378">Hydrolase</keyword>
<feature type="region of interest" description="Disordered" evidence="11">
    <location>
        <begin position="1"/>
        <end position="79"/>
    </location>
</feature>
<evidence type="ECO:0000256" key="7">
    <source>
        <dbReference type="ARBA" id="ARBA00023204"/>
    </source>
</evidence>
<dbReference type="InterPro" id="IPR011257">
    <property type="entry name" value="DNA_glycosylase"/>
</dbReference>
<dbReference type="PANTHER" id="PTHR43286:SF1">
    <property type="entry name" value="ENDONUCLEASE III-LIKE PROTEIN 1"/>
    <property type="match status" value="1"/>
</dbReference>
<sequence length="370" mass="40422">MGNHQSKNALYAATASSGTNPEPAEPSATTAIEDLIPFIKPDPDALSTQPDLGTTAPAKSKRPKRPPAAATPTDAPPHWSTVYDRIHEWRATHPAPVDTVGCERLADENAAPRHFRFQTLVALMLSSQTKDEVTAAAMANLRAKGLTPEAVVTWDDADLNAAIAKVGFHRRKTQYIKQTAAILLDEYGGDIPDTIEGLVALPGVGPRWAFWRLPSARGGISPATRGIGVDVHVHRIANRLGWVQPSQPEQTRVALESWLPKDKWRAINPLLVGFGQVHCLPIGRTASRVRSRTCVRAQLRADQRPPRRPSASRPRPRPVRGCARPSARVLRAGLVQRRPPRHRRANHVVGLDQVTSTRRAAGSAMWRAVS</sequence>
<dbReference type="InterPro" id="IPR030841">
    <property type="entry name" value="NTH1"/>
</dbReference>
<protein>
    <recommendedName>
        <fullName evidence="10">Endonuclease III homolog</fullName>
        <ecNumber evidence="10">3.2.2.-</ecNumber>
        <ecNumber evidence="10">4.2.99.18</ecNumber>
    </recommendedName>
    <alternativeName>
        <fullName evidence="10">Bifunctional DNA N-glycosylase/DNA-(apurinic or apyrimidinic site) lyase</fullName>
        <shortName evidence="10">DNA glycosylase/AP lyase</shortName>
    </alternativeName>
</protein>
<dbReference type="OrthoDB" id="2099276at2759"/>
<dbReference type="CDD" id="cd00056">
    <property type="entry name" value="ENDO3c"/>
    <property type="match status" value="1"/>
</dbReference>
<evidence type="ECO:0000259" key="12">
    <source>
        <dbReference type="SMART" id="SM00478"/>
    </source>
</evidence>
<dbReference type="GO" id="GO:0005634">
    <property type="term" value="C:nucleus"/>
    <property type="evidence" value="ECO:0007669"/>
    <property type="project" value="UniProtKB-SubCell"/>
</dbReference>
<evidence type="ECO:0000313" key="13">
    <source>
        <dbReference type="EMBL" id="KNE66230.1"/>
    </source>
</evidence>
<reference evidence="13 14" key="1">
    <citation type="submission" date="2009-11" db="EMBL/GenBank/DDBJ databases">
        <title>Annotation of Allomyces macrogynus ATCC 38327.</title>
        <authorList>
            <consortium name="The Broad Institute Genome Sequencing Platform"/>
            <person name="Russ C."/>
            <person name="Cuomo C."/>
            <person name="Burger G."/>
            <person name="Gray M.W."/>
            <person name="Holland P.W.H."/>
            <person name="King N."/>
            <person name="Lang F.B.F."/>
            <person name="Roger A.J."/>
            <person name="Ruiz-Trillo I."/>
            <person name="Young S.K."/>
            <person name="Zeng Q."/>
            <person name="Gargeya S."/>
            <person name="Fitzgerald M."/>
            <person name="Haas B."/>
            <person name="Abouelleil A."/>
            <person name="Alvarado L."/>
            <person name="Arachchi H.M."/>
            <person name="Berlin A."/>
            <person name="Chapman S.B."/>
            <person name="Gearin G."/>
            <person name="Goldberg J."/>
            <person name="Griggs A."/>
            <person name="Gujja S."/>
            <person name="Hansen M."/>
            <person name="Heiman D."/>
            <person name="Howarth C."/>
            <person name="Larimer J."/>
            <person name="Lui A."/>
            <person name="MacDonald P.J.P."/>
            <person name="McCowen C."/>
            <person name="Montmayeur A."/>
            <person name="Murphy C."/>
            <person name="Neiman D."/>
            <person name="Pearson M."/>
            <person name="Priest M."/>
            <person name="Roberts A."/>
            <person name="Saif S."/>
            <person name="Shea T."/>
            <person name="Sisk P."/>
            <person name="Stolte C."/>
            <person name="Sykes S."/>
            <person name="Wortman J."/>
            <person name="Nusbaum C."/>
            <person name="Birren B."/>
        </authorList>
    </citation>
    <scope>NUCLEOTIDE SEQUENCE [LARGE SCALE GENOMIC DNA]</scope>
    <source>
        <strain evidence="13 14">ATCC 38327</strain>
    </source>
</reference>
<keyword evidence="10" id="KW-0496">Mitochondrion</keyword>
<evidence type="ECO:0000256" key="1">
    <source>
        <dbReference type="ARBA" id="ARBA00022485"/>
    </source>
</evidence>
<dbReference type="EC" id="3.2.2.-" evidence="10"/>
<evidence type="ECO:0000256" key="2">
    <source>
        <dbReference type="ARBA" id="ARBA00022723"/>
    </source>
</evidence>
<dbReference type="GO" id="GO:0051539">
    <property type="term" value="F:4 iron, 4 sulfur cluster binding"/>
    <property type="evidence" value="ECO:0007669"/>
    <property type="project" value="UniProtKB-KW"/>
</dbReference>
<keyword evidence="3 10" id="KW-0227">DNA damage</keyword>
<evidence type="ECO:0000256" key="11">
    <source>
        <dbReference type="SAM" id="MobiDB-lite"/>
    </source>
</evidence>
<dbReference type="FunFam" id="1.10.340.30:FF:000005">
    <property type="entry name" value="Endonuclease III-like protein 1"/>
    <property type="match status" value="1"/>
</dbReference>
<dbReference type="eggNOG" id="KOG1921">
    <property type="taxonomic scope" value="Eukaryota"/>
</dbReference>
<gene>
    <name evidence="10" type="primary">NTH1</name>
    <name evidence="13" type="ORF">AMAG_10468</name>
</gene>
<keyword evidence="1" id="KW-0004">4Fe-4S</keyword>
<comment type="catalytic activity">
    <reaction evidence="10">
        <text>2'-deoxyribonucleotide-(2'-deoxyribose 5'-phosphate)-2'-deoxyribonucleotide-DNA = a 3'-end 2'-deoxyribonucleotide-(2,3-dehydro-2,3-deoxyribose 5'-phosphate)-DNA + a 5'-end 5'-phospho-2'-deoxyribonucleoside-DNA + H(+)</text>
        <dbReference type="Rhea" id="RHEA:66592"/>
        <dbReference type="Rhea" id="RHEA-COMP:13180"/>
        <dbReference type="Rhea" id="RHEA-COMP:16897"/>
        <dbReference type="Rhea" id="RHEA-COMP:17067"/>
        <dbReference type="ChEBI" id="CHEBI:15378"/>
        <dbReference type="ChEBI" id="CHEBI:136412"/>
        <dbReference type="ChEBI" id="CHEBI:157695"/>
        <dbReference type="ChEBI" id="CHEBI:167181"/>
        <dbReference type="EC" id="4.2.99.18"/>
    </reaction>
</comment>
<dbReference type="STRING" id="578462.A0A0L0SV15"/>
<keyword evidence="8 10" id="KW-0456">Lyase</keyword>
<name>A0A0L0SV15_ALLM3</name>